<gene>
    <name evidence="2" type="ORF">C6P46_002361</name>
</gene>
<organism evidence="2 3">
    <name type="scientific">Rhodotorula mucilaginosa</name>
    <name type="common">Yeast</name>
    <name type="synonym">Rhodotorula rubra</name>
    <dbReference type="NCBI Taxonomy" id="5537"/>
    <lineage>
        <taxon>Eukaryota</taxon>
        <taxon>Fungi</taxon>
        <taxon>Dikarya</taxon>
        <taxon>Basidiomycota</taxon>
        <taxon>Pucciniomycotina</taxon>
        <taxon>Microbotryomycetes</taxon>
        <taxon>Sporidiobolales</taxon>
        <taxon>Sporidiobolaceae</taxon>
        <taxon>Rhodotorula</taxon>
    </lineage>
</organism>
<dbReference type="EMBL" id="PUHQ01000184">
    <property type="protein sequence ID" value="KAG0653651.1"/>
    <property type="molecule type" value="Genomic_DNA"/>
</dbReference>
<reference evidence="2 3" key="1">
    <citation type="submission" date="2020-11" db="EMBL/GenBank/DDBJ databases">
        <title>Kefir isolates.</title>
        <authorList>
            <person name="Marcisauskas S."/>
            <person name="Kim Y."/>
            <person name="Blasche S."/>
        </authorList>
    </citation>
    <scope>NUCLEOTIDE SEQUENCE [LARGE SCALE GENOMIC DNA]</scope>
    <source>
        <strain evidence="2 3">KR</strain>
    </source>
</reference>
<proteinExistence type="predicted"/>
<name>A0A9P6VTS9_RHOMI</name>
<keyword evidence="3" id="KW-1185">Reference proteome</keyword>
<protein>
    <submittedName>
        <fullName evidence="2">Uncharacterized protein</fullName>
    </submittedName>
</protein>
<evidence type="ECO:0000256" key="1">
    <source>
        <dbReference type="SAM" id="MobiDB-lite"/>
    </source>
</evidence>
<evidence type="ECO:0000313" key="2">
    <source>
        <dbReference type="EMBL" id="KAG0653651.1"/>
    </source>
</evidence>
<dbReference type="AlphaFoldDB" id="A0A9P6VTS9"/>
<feature type="region of interest" description="Disordered" evidence="1">
    <location>
        <begin position="40"/>
        <end position="60"/>
    </location>
</feature>
<comment type="caution">
    <text evidence="2">The sequence shown here is derived from an EMBL/GenBank/DDBJ whole genome shotgun (WGS) entry which is preliminary data.</text>
</comment>
<feature type="compositionally biased region" description="Polar residues" evidence="1">
    <location>
        <begin position="43"/>
        <end position="54"/>
    </location>
</feature>
<dbReference type="Proteomes" id="UP000777482">
    <property type="component" value="Unassembled WGS sequence"/>
</dbReference>
<feature type="non-terminal residue" evidence="2">
    <location>
        <position position="1"/>
    </location>
</feature>
<evidence type="ECO:0000313" key="3">
    <source>
        <dbReference type="Proteomes" id="UP000777482"/>
    </source>
</evidence>
<sequence>APPLTDEGRVAGLHILSGRTSVNATERPFCATAGALPAASIHQGPSQTGASTFGNLADKL</sequence>
<accession>A0A9P6VTS9</accession>